<proteinExistence type="evidence at transcript level"/>
<dbReference type="GO" id="GO:0005737">
    <property type="term" value="C:cytoplasm"/>
    <property type="evidence" value="ECO:0007669"/>
    <property type="project" value="InterPro"/>
</dbReference>
<evidence type="ECO:0000256" key="4">
    <source>
        <dbReference type="ARBA" id="ARBA00023015"/>
    </source>
</evidence>
<keyword evidence="2" id="KW-0677">Repeat</keyword>
<dbReference type="InterPro" id="IPR001067">
    <property type="entry name" value="Nuc_translocat"/>
</dbReference>
<dbReference type="InterPro" id="IPR013767">
    <property type="entry name" value="PAS_fold"/>
</dbReference>
<feature type="domain" description="BHLH" evidence="11">
    <location>
        <begin position="411"/>
        <end position="464"/>
    </location>
</feature>
<dbReference type="SMART" id="SM00091">
    <property type="entry name" value="PAS"/>
    <property type="match status" value="2"/>
</dbReference>
<dbReference type="SMART" id="SM00353">
    <property type="entry name" value="HLH"/>
    <property type="match status" value="1"/>
</dbReference>
<dbReference type="NCBIfam" id="TIGR00229">
    <property type="entry name" value="sensory_box"/>
    <property type="match status" value="1"/>
</dbReference>
<dbReference type="Pfam" id="PF23171">
    <property type="entry name" value="bHLH_HIF1A"/>
    <property type="match status" value="1"/>
</dbReference>
<name>A0A2R4PB61_BACDO</name>
<dbReference type="PROSITE" id="PS50888">
    <property type="entry name" value="BHLH"/>
    <property type="match status" value="1"/>
</dbReference>
<keyword evidence="8" id="KW-0539">Nucleus</keyword>
<evidence type="ECO:0000256" key="7">
    <source>
        <dbReference type="ARBA" id="ARBA00023163"/>
    </source>
</evidence>
<evidence type="ECO:0000256" key="1">
    <source>
        <dbReference type="ARBA" id="ARBA00004123"/>
    </source>
</evidence>
<keyword evidence="6" id="KW-0010">Activator</keyword>
<dbReference type="InterPro" id="IPR011598">
    <property type="entry name" value="bHLH_dom"/>
</dbReference>
<dbReference type="InterPro" id="IPR036638">
    <property type="entry name" value="HLH_DNA-bd_sf"/>
</dbReference>
<comment type="subcellular location">
    <subcellularLocation>
        <location evidence="1">Nucleus</location>
    </subcellularLocation>
</comment>
<evidence type="ECO:0000256" key="3">
    <source>
        <dbReference type="ARBA" id="ARBA00022843"/>
    </source>
</evidence>
<dbReference type="GO" id="GO:0000977">
    <property type="term" value="F:RNA polymerase II transcription regulatory region sequence-specific DNA binding"/>
    <property type="evidence" value="ECO:0007669"/>
    <property type="project" value="TreeGrafter"/>
</dbReference>
<keyword evidence="3" id="KW-0832">Ubl conjugation</keyword>
<dbReference type="GO" id="GO:0071456">
    <property type="term" value="P:cellular response to hypoxia"/>
    <property type="evidence" value="ECO:0007669"/>
    <property type="project" value="TreeGrafter"/>
</dbReference>
<dbReference type="PANTHER" id="PTHR23043">
    <property type="entry name" value="HYPOXIA-INDUCIBLE FACTOR 1 ALPHA"/>
    <property type="match status" value="1"/>
</dbReference>
<dbReference type="AlphaFoldDB" id="A0A2R4PB61"/>
<dbReference type="GO" id="GO:0045944">
    <property type="term" value="P:positive regulation of transcription by RNA polymerase II"/>
    <property type="evidence" value="ECO:0007669"/>
    <property type="project" value="UniProtKB-ARBA"/>
</dbReference>
<dbReference type="EMBL" id="MG552486">
    <property type="protein sequence ID" value="AVX48316.1"/>
    <property type="molecule type" value="mRNA"/>
</dbReference>
<dbReference type="FunFam" id="3.30.450.20:FF:000101">
    <property type="entry name" value="Similar, isoform B"/>
    <property type="match status" value="1"/>
</dbReference>
<dbReference type="OrthoDB" id="6021714at2759"/>
<keyword evidence="5" id="KW-0238">DNA-binding</keyword>
<dbReference type="Pfam" id="PF00989">
    <property type="entry name" value="PAS"/>
    <property type="match status" value="1"/>
</dbReference>
<evidence type="ECO:0000259" key="10">
    <source>
        <dbReference type="PROSITE" id="PS50112"/>
    </source>
</evidence>
<evidence type="ECO:0000256" key="2">
    <source>
        <dbReference type="ARBA" id="ARBA00022737"/>
    </source>
</evidence>
<dbReference type="PANTHER" id="PTHR23043:SF17">
    <property type="entry name" value="PROTEIN SIMILAR"/>
    <property type="match status" value="1"/>
</dbReference>
<evidence type="ECO:0000313" key="12">
    <source>
        <dbReference type="EMBL" id="AVX48316.1"/>
    </source>
</evidence>
<keyword evidence="7" id="KW-0804">Transcription</keyword>
<evidence type="ECO:0000256" key="5">
    <source>
        <dbReference type="ARBA" id="ARBA00023125"/>
    </source>
</evidence>
<dbReference type="SUPFAM" id="SSF47459">
    <property type="entry name" value="HLH, helix-loop-helix DNA-binding domain"/>
    <property type="match status" value="1"/>
</dbReference>
<dbReference type="CDD" id="cd11433">
    <property type="entry name" value="bHLH-PAS_HIF"/>
    <property type="match status" value="1"/>
</dbReference>
<dbReference type="GO" id="GO:0005667">
    <property type="term" value="C:transcription regulator complex"/>
    <property type="evidence" value="ECO:0007669"/>
    <property type="project" value="InterPro"/>
</dbReference>
<protein>
    <submittedName>
        <fullName evidence="12">Putative hypoxia-inducible factor 1 alpha</fullName>
    </submittedName>
</protein>
<feature type="domain" description="PAS" evidence="10">
    <location>
        <begin position="516"/>
        <end position="577"/>
    </location>
</feature>
<dbReference type="GO" id="GO:0000981">
    <property type="term" value="F:DNA-binding transcription factor activity, RNA polymerase II-specific"/>
    <property type="evidence" value="ECO:0007669"/>
    <property type="project" value="TreeGrafter"/>
</dbReference>
<dbReference type="Gene3D" id="3.30.450.20">
    <property type="entry name" value="PAS domain"/>
    <property type="match status" value="2"/>
</dbReference>
<feature type="domain" description="PAS" evidence="10">
    <location>
        <begin position="672"/>
        <end position="723"/>
    </location>
</feature>
<dbReference type="Gene3D" id="4.10.280.10">
    <property type="entry name" value="Helix-loop-helix DNA-binding domain"/>
    <property type="match status" value="1"/>
</dbReference>
<evidence type="ECO:0000256" key="6">
    <source>
        <dbReference type="ARBA" id="ARBA00023159"/>
    </source>
</evidence>
<evidence type="ECO:0000256" key="9">
    <source>
        <dbReference type="ARBA" id="ARBA00023278"/>
    </source>
</evidence>
<dbReference type="Pfam" id="PF08447">
    <property type="entry name" value="PAS_3"/>
    <property type="match status" value="1"/>
</dbReference>
<dbReference type="CDD" id="cd00130">
    <property type="entry name" value="PAS"/>
    <property type="match status" value="2"/>
</dbReference>
<dbReference type="InterPro" id="IPR000014">
    <property type="entry name" value="PAS"/>
</dbReference>
<keyword evidence="9" id="KW-0379">Hydroxylation</keyword>
<sequence length="766" mass="87849">MYPNQNSWLAFVEEAYSLFDDNSDKLLNNLCTECLEYECEHRNNNNNNAQASNQANLHEQQLEFAAENSTQLHDKSLYTNVDPNQYYARVPSELQQQEQNVTFADYGFRSTCHSTDGGSDGGCHKGDCALEQNQPQQAQAMTQHNIQQQQPAHITMPPQMQHTTQPRSYGYQRENPTYGVTVHPPRNYPALEVVPGITYPISQTMPQNAYNNNIQQQQQQQLPMQQQQLPMQQQQAAMHQQQLAMQQQLPMQQQQQHNVPLFQQQPYPLPQQQLRPPQFIQTPYQPSQQLQRPVGYQPQQYPQPLYQQQNTSTHVNYANQMPPVQQPAYPMQNYRNGGYTTPMPERSGACCRQQAPIGAPGVNVQRQLGHAPCRGNAPWSYSYCYGDVQNNYEPCHFINCVDIEDFLNNEKRKEKSRDAARCRRSRETEIFSELAQILPLRKEDVNQLDKASIMRIAIAFLKVREMLQLFPKIQDLLEDIKLDNDIEDNSNSSTQMSVSATENTDGKFDLLKCAEATQFIKQTLDGFLIILSNDGDITYVSDNITDYLGLAKIDILGQQIWEYSHQCDHAELKEALNIKRNRLPDKIKDENMIEEGISTEHRDLFVRLKCTLTSRGRSINIKSASYKVIHITGHLVVNMKDDRVLIAIGRPIPHPSNIEIPLGTTTFLTKHSLDMKFTYVDEKMQNLFGYKAEDLLEQSLFACHHGGDSNRLMATFKTVLSKGQGETCRYRFLGKYGGYCWIVTQATIVYDKLKPQSVVCVNYVIR</sequence>
<accession>A0A2R4PB61</accession>
<reference evidence="12" key="1">
    <citation type="journal article" date="2018" name="J. Insect Physiol.">
        <title>Effects of anoxia on survival and gene expression in Bactrocera dorsalis.</title>
        <authorList>
            <person name="Deng Y."/>
            <person name="Hu F."/>
            <person name="Ren L."/>
            <person name="Gao X."/>
            <person name="Wang Y."/>
        </authorList>
    </citation>
    <scope>NUCLEOTIDE SEQUENCE</scope>
</reference>
<dbReference type="GO" id="GO:0046983">
    <property type="term" value="F:protein dimerization activity"/>
    <property type="evidence" value="ECO:0007669"/>
    <property type="project" value="InterPro"/>
</dbReference>
<dbReference type="InterPro" id="IPR035965">
    <property type="entry name" value="PAS-like_dom_sf"/>
</dbReference>
<dbReference type="PRINTS" id="PR00785">
    <property type="entry name" value="NCTRNSLOCATR"/>
</dbReference>
<dbReference type="InterPro" id="IPR013655">
    <property type="entry name" value="PAS_fold_3"/>
</dbReference>
<keyword evidence="4" id="KW-0805">Transcription regulation</keyword>
<dbReference type="PROSITE" id="PS50112">
    <property type="entry name" value="PAS"/>
    <property type="match status" value="2"/>
</dbReference>
<organism evidence="12">
    <name type="scientific">Bactrocera dorsalis</name>
    <name type="common">Oriental fruit fly</name>
    <name type="synonym">Dacus dorsalis</name>
    <dbReference type="NCBI Taxonomy" id="27457"/>
    <lineage>
        <taxon>Eukaryota</taxon>
        <taxon>Metazoa</taxon>
        <taxon>Ecdysozoa</taxon>
        <taxon>Arthropoda</taxon>
        <taxon>Hexapoda</taxon>
        <taxon>Insecta</taxon>
        <taxon>Pterygota</taxon>
        <taxon>Neoptera</taxon>
        <taxon>Endopterygota</taxon>
        <taxon>Diptera</taxon>
        <taxon>Brachycera</taxon>
        <taxon>Muscomorpha</taxon>
        <taxon>Tephritoidea</taxon>
        <taxon>Tephritidae</taxon>
        <taxon>Bactrocera</taxon>
        <taxon>Bactrocera</taxon>
    </lineage>
</organism>
<evidence type="ECO:0000256" key="8">
    <source>
        <dbReference type="ARBA" id="ARBA00023242"/>
    </source>
</evidence>
<dbReference type="GO" id="GO:0005634">
    <property type="term" value="C:nucleus"/>
    <property type="evidence" value="ECO:0007669"/>
    <property type="project" value="UniProtKB-SubCell"/>
</dbReference>
<dbReference type="SUPFAM" id="SSF55785">
    <property type="entry name" value="PYP-like sensor domain (PAS domain)"/>
    <property type="match status" value="2"/>
</dbReference>
<dbReference type="FunFam" id="3.30.450.20:FF:000015">
    <property type="entry name" value="Hypoxia-inducible factor 1-alpha isoform 1"/>
    <property type="match status" value="1"/>
</dbReference>
<evidence type="ECO:0000259" key="11">
    <source>
        <dbReference type="PROSITE" id="PS50888"/>
    </source>
</evidence>